<dbReference type="RefSeq" id="WP_133942472.1">
    <property type="nucleotide sequence ID" value="NZ_CP038241.1"/>
</dbReference>
<proteinExistence type="predicted"/>
<accession>A0AAE6YI18</accession>
<dbReference type="Proteomes" id="UP000502004">
    <property type="component" value="Chromosome"/>
</dbReference>
<sequence>MKKALLYVVTTLMMSSSLFASVSIYDGNSLIWSQLPSGNSISAVSQMSANWQDDSNLQIVVGLKNSAVEYYDGLKWTELHNDGWVLPVEQMSVSWQGDGKPQIVVGLGTRPDNMFTSKDGGAIEYYNGSKWTELHDNGWKSPVIQMSVSWQGDGKPQIVVGLGNGAVEYYNGSKWIELHDNGWKSPVIQMSVSWQGDGKPQIVVGLGNGAVEYYNGLFWSELHDNGWKSPVTQMSVSWQGVNSGNIGTGKHQRIIDISEPLQPIEVVNPKIVVGLDNGAVEYYNGSFWSELHDNGRKSPVKQMLVNWQGVNSFDIETGNNQRIIDISEPLQPIEVVNPKIVVGLGNGTVKYYNGSWWTEFDNTGSSVIQMSVNWPEDNNLHHLAIVVGLYSGAVKRLEQFYWNTLRDSIDQRHLTQMLVNWQNGAIKKIVASDSANKKAVL</sequence>
<name>A0AAE6YI18_9GAMM</name>
<evidence type="ECO:0000256" key="1">
    <source>
        <dbReference type="SAM" id="SignalP"/>
    </source>
</evidence>
<reference evidence="2 3" key="1">
    <citation type="submission" date="2019-03" db="EMBL/GenBank/DDBJ databases">
        <title>Complete Genome Sequence of Allofrancisella inopinata Strain SYSU YG23 Isolated from Water-Cooling Systems in China.</title>
        <authorList>
            <person name="Ohrman C."/>
            <person name="Uneklint I."/>
            <person name="Sjodin A."/>
        </authorList>
    </citation>
    <scope>NUCLEOTIDE SEQUENCE [LARGE SCALE GENOMIC DNA]</scope>
    <source>
        <strain evidence="2 3">SYSU YG23</strain>
    </source>
</reference>
<dbReference type="EMBL" id="CP038241">
    <property type="protein sequence ID" value="QIV96340.1"/>
    <property type="molecule type" value="Genomic_DNA"/>
</dbReference>
<keyword evidence="1" id="KW-0732">Signal</keyword>
<gene>
    <name evidence="2" type="ORF">E4K63_05665</name>
</gene>
<feature type="chain" id="PRO_5041908981" evidence="1">
    <location>
        <begin position="21"/>
        <end position="441"/>
    </location>
</feature>
<dbReference type="KEGG" id="aii:E4K63_05665"/>
<evidence type="ECO:0000313" key="2">
    <source>
        <dbReference type="EMBL" id="QIV96340.1"/>
    </source>
</evidence>
<dbReference type="AlphaFoldDB" id="A0AAE6YI18"/>
<organism evidence="2 3">
    <name type="scientific">Allofrancisella inopinata</name>
    <dbReference type="NCBI Taxonomy" id="1085647"/>
    <lineage>
        <taxon>Bacteria</taxon>
        <taxon>Pseudomonadati</taxon>
        <taxon>Pseudomonadota</taxon>
        <taxon>Gammaproteobacteria</taxon>
        <taxon>Thiotrichales</taxon>
        <taxon>Francisellaceae</taxon>
        <taxon>Allofrancisella</taxon>
    </lineage>
</organism>
<dbReference type="SUPFAM" id="SSF69318">
    <property type="entry name" value="Integrin alpha N-terminal domain"/>
    <property type="match status" value="1"/>
</dbReference>
<evidence type="ECO:0000313" key="3">
    <source>
        <dbReference type="Proteomes" id="UP000502004"/>
    </source>
</evidence>
<keyword evidence="3" id="KW-1185">Reference proteome</keyword>
<dbReference type="InterPro" id="IPR028994">
    <property type="entry name" value="Integrin_alpha_N"/>
</dbReference>
<protein>
    <submittedName>
        <fullName evidence="2">Uncharacterized protein</fullName>
    </submittedName>
</protein>
<feature type="signal peptide" evidence="1">
    <location>
        <begin position="1"/>
        <end position="20"/>
    </location>
</feature>